<evidence type="ECO:0000256" key="6">
    <source>
        <dbReference type="SAM" id="MobiDB-lite"/>
    </source>
</evidence>
<dbReference type="InterPro" id="IPR001179">
    <property type="entry name" value="PPIase_FKBP_dom"/>
</dbReference>
<evidence type="ECO:0000313" key="9">
    <source>
        <dbReference type="EMBL" id="QPS18683.1"/>
    </source>
</evidence>
<evidence type="ECO:0000256" key="3">
    <source>
        <dbReference type="ARBA" id="ARBA00023110"/>
    </source>
</evidence>
<dbReference type="Pfam" id="PF00254">
    <property type="entry name" value="FKBP_C"/>
    <property type="match status" value="1"/>
</dbReference>
<keyword evidence="7" id="KW-0732">Signal</keyword>
<dbReference type="GO" id="GO:0016853">
    <property type="term" value="F:isomerase activity"/>
    <property type="evidence" value="ECO:0007669"/>
    <property type="project" value="UniProtKB-KW"/>
</dbReference>
<feature type="domain" description="PPIase FKBP-type" evidence="8">
    <location>
        <begin position="299"/>
        <end position="385"/>
    </location>
</feature>
<keyword evidence="5" id="KW-0175">Coiled coil</keyword>
<comment type="catalytic activity">
    <reaction evidence="1 4">
        <text>[protein]-peptidylproline (omega=180) = [protein]-peptidylproline (omega=0)</text>
        <dbReference type="Rhea" id="RHEA:16237"/>
        <dbReference type="Rhea" id="RHEA-COMP:10747"/>
        <dbReference type="Rhea" id="RHEA-COMP:10748"/>
        <dbReference type="ChEBI" id="CHEBI:83833"/>
        <dbReference type="ChEBI" id="CHEBI:83834"/>
        <dbReference type="EC" id="5.2.1.8"/>
    </reaction>
</comment>
<dbReference type="Gene3D" id="3.10.50.40">
    <property type="match status" value="1"/>
</dbReference>
<reference evidence="9 10" key="1">
    <citation type="submission" date="2020-12" db="EMBL/GenBank/DDBJ databases">
        <title>FDA dAtabase for Regulatory Grade micrObial Sequences (FDA-ARGOS): Supporting development and validation of Infectious Disease Dx tests.</title>
        <authorList>
            <person name="Sproer C."/>
            <person name="Gronow S."/>
            <person name="Severitt S."/>
            <person name="Schroder I."/>
            <person name="Tallon L."/>
            <person name="Sadzewicz L."/>
            <person name="Zhao X."/>
            <person name="Boylan J."/>
            <person name="Ott S."/>
            <person name="Bowen H."/>
            <person name="Vavikolanu K."/>
            <person name="Mehta A."/>
            <person name="Aluvathingal J."/>
            <person name="Nadendla S."/>
            <person name="Lowell S."/>
            <person name="Myers T."/>
            <person name="Yan Y."/>
            <person name="Sichtig H."/>
        </authorList>
    </citation>
    <scope>NUCLEOTIDE SEQUENCE [LARGE SCALE GENOMIC DNA]</scope>
    <source>
        <strain evidence="9 10">FDAARGOS_907</strain>
    </source>
</reference>
<evidence type="ECO:0000256" key="5">
    <source>
        <dbReference type="SAM" id="Coils"/>
    </source>
</evidence>
<dbReference type="PROSITE" id="PS50059">
    <property type="entry name" value="FKBP_PPIASE"/>
    <property type="match status" value="1"/>
</dbReference>
<dbReference type="InterPro" id="IPR000774">
    <property type="entry name" value="PPIase_FKBP_N"/>
</dbReference>
<accession>A0A7T2SNJ9</accession>
<protein>
    <recommendedName>
        <fullName evidence="2 4">peptidylprolyl isomerase</fullName>
        <ecNumber evidence="2 4">5.2.1.8</ecNumber>
    </recommendedName>
</protein>
<evidence type="ECO:0000256" key="1">
    <source>
        <dbReference type="ARBA" id="ARBA00000971"/>
    </source>
</evidence>
<evidence type="ECO:0000259" key="8">
    <source>
        <dbReference type="PROSITE" id="PS50059"/>
    </source>
</evidence>
<sequence>MKKCAEGAAALLLLLVAGSVLAAGKTPADDGIPALLKFAEQQQVAAPAPSVAEKAPSVSSPVTVKPKPSTAPRGDTARLTALNQTLRQQAEVIQQQADTVRRLERQLAIQAAEPAVSMPEVVDIRPLAAALKGIRRAIAPPPDLIAMAASLARQQRIAGEQKQRLQQLGRQLAQLQQPPALVSDADKQAYAAGVSLGRDILHLQEQNQQLGIEADRPRLLAGIADTLNGRPRLDNAAIDGALQATDRALQQAHRQRQQTLLQDGKAYLADFATRPGVHKDALGFYYRVDYAGSGRISAGDNVSIVVRESLPDGTVIKDMEPAGTTITLPLAQYPPLFRAAIGKLDKHGSITLVVPPELAYGEKGSPPAIPPGATMIYTLRVADVLPPDKDR</sequence>
<dbReference type="EMBL" id="CP065673">
    <property type="protein sequence ID" value="QPS18683.1"/>
    <property type="molecule type" value="Genomic_DNA"/>
</dbReference>
<keyword evidence="4 9" id="KW-0413">Isomerase</keyword>
<dbReference type="Gene3D" id="1.10.287.460">
    <property type="entry name" value="Peptidyl-prolyl cis-trans isomerase, FKBP-type, N-terminal domain"/>
    <property type="match status" value="1"/>
</dbReference>
<keyword evidence="3 4" id="KW-0697">Rotamase</keyword>
<feature type="signal peptide" evidence="7">
    <location>
        <begin position="1"/>
        <end position="22"/>
    </location>
</feature>
<dbReference type="InterPro" id="IPR046357">
    <property type="entry name" value="PPIase_dom_sf"/>
</dbReference>
<dbReference type="Pfam" id="PF01346">
    <property type="entry name" value="FKBP_N"/>
    <property type="match status" value="1"/>
</dbReference>
<gene>
    <name evidence="9" type="ORF">I6G64_13775</name>
</gene>
<dbReference type="EC" id="5.2.1.8" evidence="2 4"/>
<dbReference type="RefSeq" id="WP_063200687.1">
    <property type="nucleotide sequence ID" value="NZ_CAMITG010000008.1"/>
</dbReference>
<feature type="coiled-coil region" evidence="5">
    <location>
        <begin position="83"/>
        <end position="113"/>
    </location>
</feature>
<name>A0A7T2SNJ9_SERPL</name>
<evidence type="ECO:0000256" key="2">
    <source>
        <dbReference type="ARBA" id="ARBA00013194"/>
    </source>
</evidence>
<dbReference type="SUPFAM" id="SSF54534">
    <property type="entry name" value="FKBP-like"/>
    <property type="match status" value="1"/>
</dbReference>
<proteinExistence type="predicted"/>
<dbReference type="Proteomes" id="UP000594967">
    <property type="component" value="Chromosome"/>
</dbReference>
<evidence type="ECO:0000313" key="10">
    <source>
        <dbReference type="Proteomes" id="UP000594967"/>
    </source>
</evidence>
<organism evidence="9 10">
    <name type="scientific">Serratia plymuthica</name>
    <dbReference type="NCBI Taxonomy" id="82996"/>
    <lineage>
        <taxon>Bacteria</taxon>
        <taxon>Pseudomonadati</taxon>
        <taxon>Pseudomonadota</taxon>
        <taxon>Gammaproteobacteria</taxon>
        <taxon>Enterobacterales</taxon>
        <taxon>Yersiniaceae</taxon>
        <taxon>Serratia</taxon>
    </lineage>
</organism>
<evidence type="ECO:0000256" key="4">
    <source>
        <dbReference type="PROSITE-ProRule" id="PRU00277"/>
    </source>
</evidence>
<dbReference type="InterPro" id="IPR036944">
    <property type="entry name" value="PPIase_FKBP_N_sf"/>
</dbReference>
<evidence type="ECO:0000256" key="7">
    <source>
        <dbReference type="SAM" id="SignalP"/>
    </source>
</evidence>
<feature type="chain" id="PRO_5046453804" description="peptidylprolyl isomerase" evidence="7">
    <location>
        <begin position="23"/>
        <end position="391"/>
    </location>
</feature>
<keyword evidence="10" id="KW-1185">Reference proteome</keyword>
<feature type="region of interest" description="Disordered" evidence="6">
    <location>
        <begin position="47"/>
        <end position="73"/>
    </location>
</feature>